<dbReference type="KEGG" id="scm:SCHCO_02585602"/>
<dbReference type="EMBL" id="GL377309">
    <property type="protein sequence ID" value="EFI94427.1"/>
    <property type="molecule type" value="Genomic_DNA"/>
</dbReference>
<sequence length="382" mass="42072">MGKVRKGARTTPSVDGTGCGQRATGKKTTDASAPYTLRRSSRIQEKGRKVSGGSPSTPQLAPNDVVTLPASSQTSEPPPQATTRYHVRFDEPGDLRQTAPDDALSDVCSSAPSPLPTLANYDPDYIPPKSFDEDDGSTTSRESTPLAGNIACLASRPGHQDLIDKSPLGQICVVTLGDNNEGIVQDCHQVDRAQMARPKVAKGFETIMVLEPGTFDIDCPENRVFLDANTHITMDNGHIVLLPVVQDLRRLLDALQKKVLNPIEGQEESPQRGPNGFTHHKDVFPNDIRPFHIAVLSTCRSPIHRKLSVDSIEDKTYYAPYDEPFPIIDLHCSPYFVVWKAYKTLQKEHVHAPAHLSQEEELVRQIGDLMWKYGLSIPPTKD</sequence>
<evidence type="ECO:0000256" key="1">
    <source>
        <dbReference type="SAM" id="MobiDB-lite"/>
    </source>
</evidence>
<evidence type="ECO:0008006" key="4">
    <source>
        <dbReference type="Google" id="ProtNLM"/>
    </source>
</evidence>
<name>D8QBW5_SCHCM</name>
<gene>
    <name evidence="2" type="ORF">SCHCODRAFT_111375</name>
</gene>
<reference evidence="2 3" key="1">
    <citation type="journal article" date="2010" name="Nat. Biotechnol.">
        <title>Genome sequence of the model mushroom Schizophyllum commune.</title>
        <authorList>
            <person name="Ohm R.A."/>
            <person name="de Jong J.F."/>
            <person name="Lugones L.G."/>
            <person name="Aerts A."/>
            <person name="Kothe E."/>
            <person name="Stajich J.E."/>
            <person name="de Vries R.P."/>
            <person name="Record E."/>
            <person name="Levasseur A."/>
            <person name="Baker S.E."/>
            <person name="Bartholomew K.A."/>
            <person name="Coutinho P.M."/>
            <person name="Erdmann S."/>
            <person name="Fowler T.J."/>
            <person name="Gathman A.C."/>
            <person name="Lombard V."/>
            <person name="Henrissat B."/>
            <person name="Knabe N."/>
            <person name="Kuees U."/>
            <person name="Lilly W.W."/>
            <person name="Lindquist E."/>
            <person name="Lucas S."/>
            <person name="Magnuson J.K."/>
            <person name="Piumi F."/>
            <person name="Raudaskoski M."/>
            <person name="Salamov A."/>
            <person name="Schmutz J."/>
            <person name="Schwarze F.W.M.R."/>
            <person name="vanKuyk P.A."/>
            <person name="Horton J.S."/>
            <person name="Grigoriev I.V."/>
            <person name="Woesten H.A.B."/>
        </authorList>
    </citation>
    <scope>NUCLEOTIDE SEQUENCE [LARGE SCALE GENOMIC DNA]</scope>
    <source>
        <strain evidence="3">H4-8 / FGSC 9210</strain>
    </source>
</reference>
<dbReference type="OrthoDB" id="3045068at2759"/>
<feature type="non-terminal residue" evidence="2">
    <location>
        <position position="382"/>
    </location>
</feature>
<dbReference type="InParanoid" id="D8QBW5"/>
<dbReference type="AlphaFoldDB" id="D8QBW5"/>
<protein>
    <recommendedName>
        <fullName evidence="4">HNH nuclease domain-containing protein</fullName>
    </recommendedName>
</protein>
<evidence type="ECO:0000313" key="2">
    <source>
        <dbReference type="EMBL" id="EFI94427.1"/>
    </source>
</evidence>
<proteinExistence type="predicted"/>
<dbReference type="RefSeq" id="XP_003029330.1">
    <property type="nucleotide sequence ID" value="XM_003029284.1"/>
</dbReference>
<accession>D8QBW5</accession>
<dbReference type="GeneID" id="9591148"/>
<dbReference type="VEuPathDB" id="FungiDB:SCHCODRAFT_02585602"/>
<dbReference type="Proteomes" id="UP000007431">
    <property type="component" value="Unassembled WGS sequence"/>
</dbReference>
<feature type="region of interest" description="Disordered" evidence="1">
    <location>
        <begin position="1"/>
        <end position="144"/>
    </location>
</feature>
<evidence type="ECO:0000313" key="3">
    <source>
        <dbReference type="Proteomes" id="UP000007431"/>
    </source>
</evidence>
<keyword evidence="3" id="KW-1185">Reference proteome</keyword>
<dbReference type="HOGENOM" id="CLU_723922_0_0_1"/>
<organism evidence="3">
    <name type="scientific">Schizophyllum commune (strain H4-8 / FGSC 9210)</name>
    <name type="common">Split gill fungus</name>
    <dbReference type="NCBI Taxonomy" id="578458"/>
    <lineage>
        <taxon>Eukaryota</taxon>
        <taxon>Fungi</taxon>
        <taxon>Dikarya</taxon>
        <taxon>Basidiomycota</taxon>
        <taxon>Agaricomycotina</taxon>
        <taxon>Agaricomycetes</taxon>
        <taxon>Agaricomycetidae</taxon>
        <taxon>Agaricales</taxon>
        <taxon>Schizophyllaceae</taxon>
        <taxon>Schizophyllum</taxon>
    </lineage>
</organism>